<reference evidence="2" key="2">
    <citation type="submission" date="2018-03" db="EMBL/GenBank/DDBJ databases">
        <title>The Triticum urartu genome reveals the dynamic nature of wheat genome evolution.</title>
        <authorList>
            <person name="Ling H."/>
            <person name="Ma B."/>
            <person name="Shi X."/>
            <person name="Liu H."/>
            <person name="Dong L."/>
            <person name="Sun H."/>
            <person name="Cao Y."/>
            <person name="Gao Q."/>
            <person name="Zheng S."/>
            <person name="Li Y."/>
            <person name="Yu Y."/>
            <person name="Du H."/>
            <person name="Qi M."/>
            <person name="Li Y."/>
            <person name="Yu H."/>
            <person name="Cui Y."/>
            <person name="Wang N."/>
            <person name="Chen C."/>
            <person name="Wu H."/>
            <person name="Zhao Y."/>
            <person name="Zhang J."/>
            <person name="Li Y."/>
            <person name="Zhou W."/>
            <person name="Zhang B."/>
            <person name="Hu W."/>
            <person name="Eijk M."/>
            <person name="Tang J."/>
            <person name="Witsenboer H."/>
            <person name="Zhao S."/>
            <person name="Li Z."/>
            <person name="Zhang A."/>
            <person name="Wang D."/>
            <person name="Liang C."/>
        </authorList>
    </citation>
    <scope>NUCLEOTIDE SEQUENCE [LARGE SCALE GENOMIC DNA]</scope>
    <source>
        <strain evidence="2">cv. G1812</strain>
    </source>
</reference>
<reference evidence="3" key="1">
    <citation type="journal article" date="2013" name="Nature">
        <title>Draft genome of the wheat A-genome progenitor Triticum urartu.</title>
        <authorList>
            <person name="Ling H.Q."/>
            <person name="Zhao S."/>
            <person name="Liu D."/>
            <person name="Wang J."/>
            <person name="Sun H."/>
            <person name="Zhang C."/>
            <person name="Fan H."/>
            <person name="Li D."/>
            <person name="Dong L."/>
            <person name="Tao Y."/>
            <person name="Gao C."/>
            <person name="Wu H."/>
            <person name="Li Y."/>
            <person name="Cui Y."/>
            <person name="Guo X."/>
            <person name="Zheng S."/>
            <person name="Wang B."/>
            <person name="Yu K."/>
            <person name="Liang Q."/>
            <person name="Yang W."/>
            <person name="Lou X."/>
            <person name="Chen J."/>
            <person name="Feng M."/>
            <person name="Jian J."/>
            <person name="Zhang X."/>
            <person name="Luo G."/>
            <person name="Jiang Y."/>
            <person name="Liu J."/>
            <person name="Wang Z."/>
            <person name="Sha Y."/>
            <person name="Zhang B."/>
            <person name="Wu H."/>
            <person name="Tang D."/>
            <person name="Shen Q."/>
            <person name="Xue P."/>
            <person name="Zou S."/>
            <person name="Wang X."/>
            <person name="Liu X."/>
            <person name="Wang F."/>
            <person name="Yang Y."/>
            <person name="An X."/>
            <person name="Dong Z."/>
            <person name="Zhang K."/>
            <person name="Zhang X."/>
            <person name="Luo M.C."/>
            <person name="Dvorak J."/>
            <person name="Tong Y."/>
            <person name="Wang J."/>
            <person name="Yang H."/>
            <person name="Li Z."/>
            <person name="Wang D."/>
            <person name="Zhang A."/>
            <person name="Wang J."/>
        </authorList>
    </citation>
    <scope>NUCLEOTIDE SEQUENCE</scope>
    <source>
        <strain evidence="3">cv. G1812</strain>
    </source>
</reference>
<accession>A0A8R7THC4</accession>
<sequence length="205" mass="23267">MMPWPPFSPDSLTSLSSSGTPRCRRRPRHGAAGCRPLQHRCQDRGPPRPEMVGPAPARRLAPPSASSPSRRCRVRHPRLRAAASVVPLDCCLQSPEHRRPEPAPWRRHHHLLHWISFTPPHSRRICLFRPVPARRRVEPMPPPLPFFFSEMQQRCIERLTTTHVGHQLGSRSGPTRLLPTDLVLDHGEGTPRPSFFSPPIRLGCQ</sequence>
<feature type="compositionally biased region" description="Low complexity" evidence="1">
    <location>
        <begin position="9"/>
        <end position="21"/>
    </location>
</feature>
<gene>
    <name evidence="2" type="primary">LOC125541561</name>
</gene>
<reference evidence="2" key="3">
    <citation type="submission" date="2022-06" db="UniProtKB">
        <authorList>
            <consortium name="EnsemblPlants"/>
        </authorList>
    </citation>
    <scope>IDENTIFICATION</scope>
</reference>
<name>A0A8R7THC4_TRIUA</name>
<dbReference type="Gramene" id="TuG1812G0200002906.01.T01">
    <property type="protein sequence ID" value="TuG1812G0200002906.01.T01"/>
    <property type="gene ID" value="TuG1812G0200002906.01"/>
</dbReference>
<organism evidence="2 3">
    <name type="scientific">Triticum urartu</name>
    <name type="common">Red wild einkorn</name>
    <name type="synonym">Crithodium urartu</name>
    <dbReference type="NCBI Taxonomy" id="4572"/>
    <lineage>
        <taxon>Eukaryota</taxon>
        <taxon>Viridiplantae</taxon>
        <taxon>Streptophyta</taxon>
        <taxon>Embryophyta</taxon>
        <taxon>Tracheophyta</taxon>
        <taxon>Spermatophyta</taxon>
        <taxon>Magnoliopsida</taxon>
        <taxon>Liliopsida</taxon>
        <taxon>Poales</taxon>
        <taxon>Poaceae</taxon>
        <taxon>BOP clade</taxon>
        <taxon>Pooideae</taxon>
        <taxon>Triticodae</taxon>
        <taxon>Triticeae</taxon>
        <taxon>Triticinae</taxon>
        <taxon>Triticum</taxon>
    </lineage>
</organism>
<evidence type="ECO:0000256" key="1">
    <source>
        <dbReference type="SAM" id="MobiDB-lite"/>
    </source>
</evidence>
<feature type="compositionally biased region" description="Low complexity" evidence="1">
    <location>
        <begin position="54"/>
        <end position="69"/>
    </location>
</feature>
<dbReference type="Proteomes" id="UP000015106">
    <property type="component" value="Chromosome 2"/>
</dbReference>
<feature type="region of interest" description="Disordered" evidence="1">
    <location>
        <begin position="1"/>
        <end position="73"/>
    </location>
</feature>
<evidence type="ECO:0000313" key="2">
    <source>
        <dbReference type="EnsemblPlants" id="TuG1812G0200002906.01.T01"/>
    </source>
</evidence>
<proteinExistence type="predicted"/>
<keyword evidence="3" id="KW-1185">Reference proteome</keyword>
<protein>
    <submittedName>
        <fullName evidence="2">Uncharacterized protein</fullName>
    </submittedName>
</protein>
<dbReference type="EnsemblPlants" id="TuG1812G0200002906.01.T01">
    <property type="protein sequence ID" value="TuG1812G0200002906.01.T01"/>
    <property type="gene ID" value="TuG1812G0200002906.01"/>
</dbReference>
<evidence type="ECO:0000313" key="3">
    <source>
        <dbReference type="Proteomes" id="UP000015106"/>
    </source>
</evidence>
<dbReference type="AlphaFoldDB" id="A0A8R7THC4"/>